<name>A0A0A9H3G9_ARUDO</name>
<accession>A0A0A9H3G9</accession>
<reference evidence="1" key="1">
    <citation type="submission" date="2014-09" db="EMBL/GenBank/DDBJ databases">
        <authorList>
            <person name="Magalhaes I.L.F."/>
            <person name="Oliveira U."/>
            <person name="Santos F.R."/>
            <person name="Vidigal T.H.D.A."/>
            <person name="Brescovit A.D."/>
            <person name="Santos A.J."/>
        </authorList>
    </citation>
    <scope>NUCLEOTIDE SEQUENCE</scope>
    <source>
        <tissue evidence="1">Shoot tissue taken approximately 20 cm above the soil surface</tissue>
    </source>
</reference>
<dbReference type="EMBL" id="GBRH01166146">
    <property type="protein sequence ID" value="JAE31750.1"/>
    <property type="molecule type" value="Transcribed_RNA"/>
</dbReference>
<organism evidence="1">
    <name type="scientific">Arundo donax</name>
    <name type="common">Giant reed</name>
    <name type="synonym">Donax arundinaceus</name>
    <dbReference type="NCBI Taxonomy" id="35708"/>
    <lineage>
        <taxon>Eukaryota</taxon>
        <taxon>Viridiplantae</taxon>
        <taxon>Streptophyta</taxon>
        <taxon>Embryophyta</taxon>
        <taxon>Tracheophyta</taxon>
        <taxon>Spermatophyta</taxon>
        <taxon>Magnoliopsida</taxon>
        <taxon>Liliopsida</taxon>
        <taxon>Poales</taxon>
        <taxon>Poaceae</taxon>
        <taxon>PACMAD clade</taxon>
        <taxon>Arundinoideae</taxon>
        <taxon>Arundineae</taxon>
        <taxon>Arundo</taxon>
    </lineage>
</organism>
<reference evidence="1" key="2">
    <citation type="journal article" date="2015" name="Data Brief">
        <title>Shoot transcriptome of the giant reed, Arundo donax.</title>
        <authorList>
            <person name="Barrero R.A."/>
            <person name="Guerrero F.D."/>
            <person name="Moolhuijzen P."/>
            <person name="Goolsby J.A."/>
            <person name="Tidwell J."/>
            <person name="Bellgard S.E."/>
            <person name="Bellgard M.I."/>
        </authorList>
    </citation>
    <scope>NUCLEOTIDE SEQUENCE</scope>
    <source>
        <tissue evidence="1">Shoot tissue taken approximately 20 cm above the soil surface</tissue>
    </source>
</reference>
<evidence type="ECO:0000313" key="1">
    <source>
        <dbReference type="EMBL" id="JAE31750.1"/>
    </source>
</evidence>
<proteinExistence type="predicted"/>
<sequence length="14" mass="1778">MILLFSSFFIFLHY</sequence>
<protein>
    <submittedName>
        <fullName evidence="1">Uncharacterized protein</fullName>
    </submittedName>
</protein>